<accession>A0A956SFS3</accession>
<comment type="caution">
    <text evidence="2">The sequence shown here is derived from an EMBL/GenBank/DDBJ whole genome shotgun (WGS) entry which is preliminary data.</text>
</comment>
<dbReference type="EMBL" id="JAGQHS010000190">
    <property type="protein sequence ID" value="MCA9758601.1"/>
    <property type="molecule type" value="Genomic_DNA"/>
</dbReference>
<dbReference type="PROSITE" id="PS51257">
    <property type="entry name" value="PROKAR_LIPOPROTEIN"/>
    <property type="match status" value="1"/>
</dbReference>
<reference evidence="2" key="1">
    <citation type="submission" date="2020-04" db="EMBL/GenBank/DDBJ databases">
        <authorList>
            <person name="Zhang T."/>
        </authorList>
    </citation>
    <scope>NUCLEOTIDE SEQUENCE</scope>
    <source>
        <strain evidence="2">HKST-UBA02</strain>
    </source>
</reference>
<sequence length="488" mass="53487">MKKLEAFLLALLVLFASSCSQEPTQAPNSDDLGTDDATQTEQLSRAMLDTFGWPVEMAAGESALVAEEFAGADAVVRGGSERPVYDFEREVLPDGIAHYSVRIQVGPGPYDVIGLHRVVRERRPGLPVKAKESIFLLHGDIKDFQGMFLAGTTSPTMPDDFGLAHYLASQGMDVWGVDQAWTLVPAGVTDLTFMNDWGMERNVDDLELGIHVARAVRLLTGNGLRQMYLLGYSSGAVTGFGFLDRESQLPPGRRTIKGFISGDFGYKSDHEGLLAAFGAEYEVLRDLLDSGVYSYDSPFPLFGPLAATDPDGPSPLIEGLTNLQAAIGLAAWPFYSEIDYHFLAGVFDSDGVPTGLTYTDVDMWIDFMLSGPPYEAMRFLVEYEGIIVGVENEWDDHLSDIEVPILYLYANGGAGPYALATLDLIGSEDVTTMGIGFLPPEEAAFDFAHVDLFIANDAPDLVFEPIWDWMDARSHSHKAMRDREFESD</sequence>
<organism evidence="2 3">
    <name type="scientific">Eiseniibacteriota bacterium</name>
    <dbReference type="NCBI Taxonomy" id="2212470"/>
    <lineage>
        <taxon>Bacteria</taxon>
        <taxon>Candidatus Eiseniibacteriota</taxon>
    </lineage>
</organism>
<dbReference type="Proteomes" id="UP000739538">
    <property type="component" value="Unassembled WGS sequence"/>
</dbReference>
<dbReference type="Gene3D" id="3.40.50.1820">
    <property type="entry name" value="alpha/beta hydrolase"/>
    <property type="match status" value="1"/>
</dbReference>
<dbReference type="SUPFAM" id="SSF53474">
    <property type="entry name" value="alpha/beta-Hydrolases"/>
    <property type="match status" value="1"/>
</dbReference>
<reference evidence="2" key="2">
    <citation type="journal article" date="2021" name="Microbiome">
        <title>Successional dynamics and alternative stable states in a saline activated sludge microbial community over 9 years.</title>
        <authorList>
            <person name="Wang Y."/>
            <person name="Ye J."/>
            <person name="Ju F."/>
            <person name="Liu L."/>
            <person name="Boyd J.A."/>
            <person name="Deng Y."/>
            <person name="Parks D.H."/>
            <person name="Jiang X."/>
            <person name="Yin X."/>
            <person name="Woodcroft B.J."/>
            <person name="Tyson G.W."/>
            <person name="Hugenholtz P."/>
            <person name="Polz M.F."/>
            <person name="Zhang T."/>
        </authorList>
    </citation>
    <scope>NUCLEOTIDE SEQUENCE</scope>
    <source>
        <strain evidence="2">HKST-UBA02</strain>
    </source>
</reference>
<proteinExistence type="predicted"/>
<name>A0A956SFS3_UNCEI</name>
<evidence type="ECO:0000313" key="2">
    <source>
        <dbReference type="EMBL" id="MCA9758601.1"/>
    </source>
</evidence>
<feature type="chain" id="PRO_5037821283" evidence="1">
    <location>
        <begin position="22"/>
        <end position="488"/>
    </location>
</feature>
<protein>
    <submittedName>
        <fullName evidence="2">Uncharacterized protein</fullName>
    </submittedName>
</protein>
<dbReference type="InterPro" id="IPR029058">
    <property type="entry name" value="AB_hydrolase_fold"/>
</dbReference>
<evidence type="ECO:0000256" key="1">
    <source>
        <dbReference type="SAM" id="SignalP"/>
    </source>
</evidence>
<evidence type="ECO:0000313" key="3">
    <source>
        <dbReference type="Proteomes" id="UP000739538"/>
    </source>
</evidence>
<gene>
    <name evidence="2" type="ORF">KDA27_22585</name>
</gene>
<feature type="signal peptide" evidence="1">
    <location>
        <begin position="1"/>
        <end position="21"/>
    </location>
</feature>
<dbReference type="AlphaFoldDB" id="A0A956SFS3"/>
<keyword evidence="1" id="KW-0732">Signal</keyword>